<name>A0ABS0LLT6_9LACT</name>
<organism evidence="1 2">
    <name type="scientific">Ruoffia tabacinasalis</name>
    <dbReference type="NCBI Taxonomy" id="87458"/>
    <lineage>
        <taxon>Bacteria</taxon>
        <taxon>Bacillati</taxon>
        <taxon>Bacillota</taxon>
        <taxon>Bacilli</taxon>
        <taxon>Lactobacillales</taxon>
        <taxon>Aerococcaceae</taxon>
        <taxon>Ruoffia</taxon>
    </lineage>
</organism>
<reference evidence="1 2" key="1">
    <citation type="submission" date="2020-07" db="EMBL/GenBank/DDBJ databases">
        <title>Facklamia lactis sp. nov., isolated from raw milk.</title>
        <authorList>
            <person name="Doll E.V."/>
            <person name="Huptas C."/>
            <person name="Staib L."/>
            <person name="Wenning M."/>
            <person name="Scherer S."/>
        </authorList>
    </citation>
    <scope>NUCLEOTIDE SEQUENCE [LARGE SCALE GENOMIC DNA]</scope>
    <source>
        <strain evidence="1 2">DSM 104272</strain>
    </source>
</reference>
<evidence type="ECO:0000313" key="2">
    <source>
        <dbReference type="Proteomes" id="UP000823401"/>
    </source>
</evidence>
<evidence type="ECO:0000313" key="1">
    <source>
        <dbReference type="EMBL" id="MBG9979250.1"/>
    </source>
</evidence>
<comment type="caution">
    <text evidence="1">The sequence shown here is derived from an EMBL/GenBank/DDBJ whole genome shotgun (WGS) entry which is preliminary data.</text>
</comment>
<dbReference type="EMBL" id="JACCEL010000038">
    <property type="protein sequence ID" value="MBG9979250.1"/>
    <property type="molecule type" value="Genomic_DNA"/>
</dbReference>
<dbReference type="RefSeq" id="WP_197105277.1">
    <property type="nucleotide sequence ID" value="NZ_JACCEL010000038.1"/>
</dbReference>
<gene>
    <name evidence="1" type="ORF">HYQ42_10735</name>
</gene>
<sequence>MLTPYNLRSNVTKNTKQELLLNQTDKDMANHYQTIIVPTRVAHPMDKAAVEKSC</sequence>
<accession>A0ABS0LLT6</accession>
<proteinExistence type="predicted"/>
<keyword evidence="2" id="KW-1185">Reference proteome</keyword>
<dbReference type="Proteomes" id="UP000823401">
    <property type="component" value="Unassembled WGS sequence"/>
</dbReference>
<protein>
    <submittedName>
        <fullName evidence="1">Uncharacterized protein</fullName>
    </submittedName>
</protein>